<dbReference type="OrthoDB" id="448324at2759"/>
<evidence type="ECO:0000256" key="2">
    <source>
        <dbReference type="ARBA" id="ARBA00023186"/>
    </source>
</evidence>
<dbReference type="EMBL" id="CAMXCT020004078">
    <property type="protein sequence ID" value="CAL1160926.1"/>
    <property type="molecule type" value="Genomic_DNA"/>
</dbReference>
<dbReference type="EMBL" id="CAMXCT010004078">
    <property type="protein sequence ID" value="CAI4007551.1"/>
    <property type="molecule type" value="Genomic_DNA"/>
</dbReference>
<gene>
    <name evidence="4" type="ORF">C1SCF055_LOCUS33101</name>
</gene>
<comment type="similarity">
    <text evidence="1">Belongs to the UreD family.</text>
</comment>
<accession>A0A9P1DC32</accession>
<proteinExistence type="inferred from homology"/>
<dbReference type="AlphaFoldDB" id="A0A9P1DC32"/>
<dbReference type="GO" id="GO:0016151">
    <property type="term" value="F:nickel cation binding"/>
    <property type="evidence" value="ECO:0007669"/>
    <property type="project" value="InterPro"/>
</dbReference>
<organism evidence="4">
    <name type="scientific">Cladocopium goreaui</name>
    <dbReference type="NCBI Taxonomy" id="2562237"/>
    <lineage>
        <taxon>Eukaryota</taxon>
        <taxon>Sar</taxon>
        <taxon>Alveolata</taxon>
        <taxon>Dinophyceae</taxon>
        <taxon>Suessiales</taxon>
        <taxon>Symbiodiniaceae</taxon>
        <taxon>Cladocopium</taxon>
    </lineage>
</organism>
<dbReference type="Pfam" id="PF01730">
    <property type="entry name" value="UreF"/>
    <property type="match status" value="1"/>
</dbReference>
<dbReference type="Pfam" id="PF01774">
    <property type="entry name" value="UreD"/>
    <property type="match status" value="1"/>
</dbReference>
<dbReference type="Gene3D" id="1.10.4190.10">
    <property type="entry name" value="Urease accessory protein UreF"/>
    <property type="match status" value="1"/>
</dbReference>
<dbReference type="HAMAP" id="MF_01384">
    <property type="entry name" value="UreD"/>
    <property type="match status" value="1"/>
</dbReference>
<dbReference type="EMBL" id="CAMXCT030004078">
    <property type="protein sequence ID" value="CAL4794863.1"/>
    <property type="molecule type" value="Genomic_DNA"/>
</dbReference>
<evidence type="ECO:0000313" key="6">
    <source>
        <dbReference type="Proteomes" id="UP001152797"/>
    </source>
</evidence>
<dbReference type="PANTHER" id="PTHR33643">
    <property type="entry name" value="UREASE ACCESSORY PROTEIN D"/>
    <property type="match status" value="1"/>
</dbReference>
<dbReference type="Proteomes" id="UP001152797">
    <property type="component" value="Unassembled WGS sequence"/>
</dbReference>
<evidence type="ECO:0000313" key="5">
    <source>
        <dbReference type="EMBL" id="CAL4794863.1"/>
    </source>
</evidence>
<evidence type="ECO:0000256" key="3">
    <source>
        <dbReference type="ARBA" id="ARBA00046339"/>
    </source>
</evidence>
<comment type="caution">
    <text evidence="4">The sequence shown here is derived from an EMBL/GenBank/DDBJ whole genome shotgun (WGS) entry which is preliminary data.</text>
</comment>
<dbReference type="PANTHER" id="PTHR33643:SF1">
    <property type="entry name" value="UREASE ACCESSORY PROTEIN D"/>
    <property type="match status" value="1"/>
</dbReference>
<comment type="similarity">
    <text evidence="3">Belongs to the UreF family.</text>
</comment>
<name>A0A9P1DC32_9DINO</name>
<evidence type="ECO:0000313" key="4">
    <source>
        <dbReference type="EMBL" id="CAI4007551.1"/>
    </source>
</evidence>
<evidence type="ECO:0000256" key="1">
    <source>
        <dbReference type="ARBA" id="ARBA00007177"/>
    </source>
</evidence>
<reference evidence="4" key="1">
    <citation type="submission" date="2022-10" db="EMBL/GenBank/DDBJ databases">
        <authorList>
            <person name="Chen Y."/>
            <person name="Dougan E. K."/>
            <person name="Chan C."/>
            <person name="Rhodes N."/>
            <person name="Thang M."/>
        </authorList>
    </citation>
    <scope>NUCLEOTIDE SEQUENCE</scope>
</reference>
<dbReference type="InterPro" id="IPR002669">
    <property type="entry name" value="UreD"/>
</dbReference>
<keyword evidence="6" id="KW-1185">Reference proteome</keyword>
<reference evidence="5 6" key="2">
    <citation type="submission" date="2024-05" db="EMBL/GenBank/DDBJ databases">
        <authorList>
            <person name="Chen Y."/>
            <person name="Shah S."/>
            <person name="Dougan E. K."/>
            <person name="Thang M."/>
            <person name="Chan C."/>
        </authorList>
    </citation>
    <scope>NUCLEOTIDE SEQUENCE [LARGE SCALE GENOMIC DNA]</scope>
</reference>
<sequence>MVFLGCKHDLDDPTEASGNFLVQIHNFTPLCVLGTQISLEIVHQSPSSSSHPWRHVMAGRAAGRMLRAPQKGSAHLKVSRVGRRSEIVRLSHSSPVRLLPMATAAAELLGLRSGTAWCALGSFGGGFLGGDEVDVDVHMEKDTVLTMTTQASTKVYQAKADGRAALQRLTATVGPGGLLVLSPDPLVPFAQSYSQHLRFVLAADASAVVVDWLGAGRVAKGERWAFKEYRSRMEFCWEEDHLVESLALRSCDFPHSAPPFAASVTVFAVGPLAQPVARRLRAMAVTLAARRGARVGEDFEAQGPSVTGQAVMGGTEDRCTVGRLMAEKSEDVYRILHHCLLPLEEHLGVEPYADRVHGIAPSEMVETEIPTEAVPVTGKSAGNRVDLELDVRKALVLSQLTDATLPVGGFAHSNGIEAASQLGLKLEKLDSLRTLVFLGSRSMLRLQGRFVQLAHKLGDQESLEAWHQLDQDLQAHLASNGVACRASALQGAGLLRVGRQWQTCGRWPKKGHHATAFGLLAARLSLGELATLQAFAYCTVRDSMSAAVRLNLLGPLMAVEVQGAILQDLSEELLELRDSSAEALALAGGCCPLLDCVHSGHDLLEARLFLT</sequence>
<dbReference type="InterPro" id="IPR038277">
    <property type="entry name" value="UreF_sf"/>
</dbReference>
<dbReference type="InterPro" id="IPR002639">
    <property type="entry name" value="UreF"/>
</dbReference>
<protein>
    <submittedName>
        <fullName evidence="5">Urease accessory protein UreD</fullName>
    </submittedName>
</protein>
<keyword evidence="2" id="KW-0143">Chaperone</keyword>